<dbReference type="RefSeq" id="XP_044331461.1">
    <property type="nucleotide sequence ID" value="XM_044475526.1"/>
</dbReference>
<dbReference type="OrthoDB" id="1735926at2759"/>
<reference evidence="3" key="1">
    <citation type="submission" date="2018-08" db="EMBL/GenBank/DDBJ databases">
        <authorList>
            <person name="Rossello M."/>
        </authorList>
    </citation>
    <scope>NUCLEOTIDE SEQUENCE [LARGE SCALE GENOMIC DNA]</scope>
    <source>
        <strain evidence="3">cv. Chinese Spring</strain>
    </source>
</reference>
<dbReference type="PANTHER" id="PTHR47318:SF1">
    <property type="entry name" value="PEPTIDYL-PROLYL CIS-TRANS ISOMERASE CYP37, CHLOROPLASTIC"/>
    <property type="match status" value="1"/>
</dbReference>
<evidence type="ECO:0000259" key="2">
    <source>
        <dbReference type="PROSITE" id="PS50072"/>
    </source>
</evidence>
<dbReference type="GeneID" id="123052378"/>
<dbReference type="STRING" id="4565.A0A3B6DA29"/>
<dbReference type="InterPro" id="IPR002130">
    <property type="entry name" value="Cyclophilin-type_PPIase_dom"/>
</dbReference>
<dbReference type="GO" id="GO:0042549">
    <property type="term" value="P:photosystem II stabilization"/>
    <property type="evidence" value="ECO:0000318"/>
    <property type="project" value="GO_Central"/>
</dbReference>
<keyword evidence="1" id="KW-0793">Thylakoid</keyword>
<gene>
    <name evidence="3" type="primary">LOC123052378</name>
</gene>
<dbReference type="Gramene" id="TraesLAC2D03G01101190.2">
    <property type="protein sequence ID" value="TraesLAC2D03G01101190.2"/>
    <property type="gene ID" value="TraesLAC2D03G01101190"/>
</dbReference>
<dbReference type="InterPro" id="IPR044259">
    <property type="entry name" value="CYP37-like"/>
</dbReference>
<dbReference type="SMR" id="A0A3B6DA29"/>
<dbReference type="Pfam" id="PF21329">
    <property type="entry name" value="CYP38_PsbQ-like"/>
    <property type="match status" value="1"/>
</dbReference>
<dbReference type="Gramene" id="TraesSTA2D03G01138340.2">
    <property type="protein sequence ID" value="TraesSTA2D03G01138340.2"/>
    <property type="gene ID" value="TraesSTA2D03G01138340"/>
</dbReference>
<evidence type="ECO:0000256" key="1">
    <source>
        <dbReference type="ARBA" id="ARBA00023078"/>
    </source>
</evidence>
<sequence length="478" mass="51027">MASRMATVVLAGALPVPPRAPTAAAGGTKFVVWTKRPSFHHGIRCGVARAPRSRPQHASSPSTAEVAATLTPNHVFRGLRRPYLHLNGLVQEGVLELLKSAVAAIAIIAQISVALPANAVLYSPDTNVPRTGELALRRAIPANPSMKTIQNSLEDISYLLRIPQRKPYGSMEGDVKKAMQIATENKEAMLASMPAELKEKGSELYTTLLEGKGGLQTLLKYIKDKDNDRLSVALASSLDTIAELELLQAPGLSFLLPKQYLEYPRLTGRAVVEFTVEKGDGSTFFPTAGGEPKSAATIQVVVDGYSAPLTAGNIAKLVLDGAYDGATLKSVSQAIIVDSETGKKGYTLPLEVMPAGQFEPLYRSPLSIQDGELPVLPMSVYGSVAMSHSEDSDEYSSPTQFFFYLYDKRNSGLGGISFEEGQFSVFGYATDGRDVLSQIKAGDKIRSAKLIQGRERLVLPAAASAPAPADPTLAPAES</sequence>
<dbReference type="Gramene" id="TraesMAC2D03G01147880.2">
    <property type="protein sequence ID" value="TraesMAC2D03G01147880.2"/>
    <property type="gene ID" value="TraesMAC2D03G01147880"/>
</dbReference>
<dbReference type="SUPFAM" id="SSF50891">
    <property type="entry name" value="Cyclophilin-like"/>
    <property type="match status" value="1"/>
</dbReference>
<dbReference type="Pfam" id="PF00160">
    <property type="entry name" value="Pro_isomerase"/>
    <property type="match status" value="1"/>
</dbReference>
<proteinExistence type="predicted"/>
<protein>
    <recommendedName>
        <fullName evidence="2">PPIase cyclophilin-type domain-containing protein</fullName>
    </recommendedName>
</protein>
<dbReference type="Gramene" id="TraesARI2D03G01165590.2">
    <property type="protein sequence ID" value="TraesARI2D03G01165590.2"/>
    <property type="gene ID" value="TraesARI2D03G01165590"/>
</dbReference>
<feature type="domain" description="PPIase cyclophilin-type" evidence="2">
    <location>
        <begin position="283"/>
        <end position="441"/>
    </location>
</feature>
<name>A0A3B6DA29_WHEAT</name>
<dbReference type="EnsemblPlants" id="TraesCS2D02G208600.4">
    <property type="protein sequence ID" value="TraesCS2D02G208600.4"/>
    <property type="gene ID" value="TraesCS2D02G208600"/>
</dbReference>
<dbReference type="PROSITE" id="PS50072">
    <property type="entry name" value="CSA_PPIASE_2"/>
    <property type="match status" value="1"/>
</dbReference>
<dbReference type="Gramene" id="TraesPARA_EIv1.0_0671810.3">
    <property type="protein sequence ID" value="TraesPARA_EIv1.0_0671810.3.CDS"/>
    <property type="gene ID" value="TraesPARA_EIv1.0_0671810"/>
</dbReference>
<dbReference type="Gene3D" id="1.20.120.290">
    <property type="entry name" value="Oxygen-evolving enhancer protein 3 (PsbQ), four-helix up-down bundle"/>
    <property type="match status" value="1"/>
</dbReference>
<dbReference type="InterPro" id="IPR029000">
    <property type="entry name" value="Cyclophilin-like_dom_sf"/>
</dbReference>
<dbReference type="Gramene" id="TraesCS2D02G208600.4">
    <property type="protein sequence ID" value="TraesCS2D02G208600.4"/>
    <property type="gene ID" value="TraesCS2D02G208600"/>
</dbReference>
<dbReference type="Proteomes" id="UP000019116">
    <property type="component" value="Chromosome 2D"/>
</dbReference>
<evidence type="ECO:0000313" key="4">
    <source>
        <dbReference type="Proteomes" id="UP000019116"/>
    </source>
</evidence>
<dbReference type="AlphaFoldDB" id="A0A3B6DA29"/>
<dbReference type="Gramene" id="TraesJUL2D03G01155900.3">
    <property type="protein sequence ID" value="TraesJUL2D03G01155900.3"/>
    <property type="gene ID" value="TraesJUL2D03G01155900"/>
</dbReference>
<dbReference type="GO" id="GO:0003755">
    <property type="term" value="F:peptidyl-prolyl cis-trans isomerase activity"/>
    <property type="evidence" value="ECO:0000318"/>
    <property type="project" value="GO_Central"/>
</dbReference>
<dbReference type="Gramene" id="TraesLDM2D03G01150270.4">
    <property type="protein sequence ID" value="TraesLDM2D03G01150270.4"/>
    <property type="gene ID" value="TraesLDM2D03G01150270"/>
</dbReference>
<reference evidence="3" key="2">
    <citation type="submission" date="2018-10" db="UniProtKB">
        <authorList>
            <consortium name="EnsemblPlants"/>
        </authorList>
    </citation>
    <scope>IDENTIFICATION</scope>
</reference>
<dbReference type="Gramene" id="TraesNOR2D03G01165660.2">
    <property type="protein sequence ID" value="TraesNOR2D03G01165660.2"/>
    <property type="gene ID" value="TraesNOR2D03G01165660"/>
</dbReference>
<dbReference type="InterPro" id="IPR048563">
    <property type="entry name" value="CYP38_PsbQ-like"/>
</dbReference>
<dbReference type="Gramene" id="TraesCS2D03G0435400.4">
    <property type="protein sequence ID" value="TraesCS2D03G0435400.4.CDS"/>
    <property type="gene ID" value="TraesCS2D03G0435400"/>
</dbReference>
<accession>A0A3B6DA29</accession>
<keyword evidence="4" id="KW-1185">Reference proteome</keyword>
<dbReference type="Gramene" id="TraesJAG2D03G01156180.3">
    <property type="protein sequence ID" value="TraesJAG2D03G01156180.3"/>
    <property type="gene ID" value="TraesJAG2D03G01156180"/>
</dbReference>
<evidence type="ECO:0000313" key="3">
    <source>
        <dbReference type="EnsemblPlants" id="TraesCS2D02G208600.4"/>
    </source>
</evidence>
<dbReference type="Gramene" id="TraesSYM2D03G01164120.4">
    <property type="protein sequence ID" value="TraesSYM2D03G01164120.4"/>
    <property type="gene ID" value="TraesSYM2D03G01164120"/>
</dbReference>
<dbReference type="Gene3D" id="2.40.100.10">
    <property type="entry name" value="Cyclophilin-like"/>
    <property type="match status" value="1"/>
</dbReference>
<organism evidence="3">
    <name type="scientific">Triticum aestivum</name>
    <name type="common">Wheat</name>
    <dbReference type="NCBI Taxonomy" id="4565"/>
    <lineage>
        <taxon>Eukaryota</taxon>
        <taxon>Viridiplantae</taxon>
        <taxon>Streptophyta</taxon>
        <taxon>Embryophyta</taxon>
        <taxon>Tracheophyta</taxon>
        <taxon>Spermatophyta</taxon>
        <taxon>Magnoliopsida</taxon>
        <taxon>Liliopsida</taxon>
        <taxon>Poales</taxon>
        <taxon>Poaceae</taxon>
        <taxon>BOP clade</taxon>
        <taxon>Pooideae</taxon>
        <taxon>Triticodae</taxon>
        <taxon>Triticeae</taxon>
        <taxon>Triticinae</taxon>
        <taxon>Triticum</taxon>
    </lineage>
</organism>
<dbReference type="InterPro" id="IPR023222">
    <property type="entry name" value="PsbQ-like_dom_sf"/>
</dbReference>
<dbReference type="PANTHER" id="PTHR47318">
    <property type="entry name" value="PEPTIDYL-PROLYL CIS-TRANS ISOMERASE CYP37, CHLOROPLASTIC"/>
    <property type="match status" value="1"/>
</dbReference>